<protein>
    <submittedName>
        <fullName evidence="2">Uncharacterized protein</fullName>
    </submittedName>
</protein>
<gene>
    <name evidence="2" type="ORF">PAHAL_6G023300</name>
</gene>
<feature type="compositionally biased region" description="Basic and acidic residues" evidence="1">
    <location>
        <begin position="66"/>
        <end position="77"/>
    </location>
</feature>
<proteinExistence type="predicted"/>
<feature type="compositionally biased region" description="Basic residues" evidence="1">
    <location>
        <begin position="53"/>
        <end position="65"/>
    </location>
</feature>
<dbReference type="Gramene" id="PAN33464">
    <property type="protein sequence ID" value="PAN33464"/>
    <property type="gene ID" value="PAHAL_6G023300"/>
</dbReference>
<accession>A0A2S3I018</accession>
<dbReference type="EMBL" id="CM008051">
    <property type="protein sequence ID" value="PAN33464.1"/>
    <property type="molecule type" value="Genomic_DNA"/>
</dbReference>
<feature type="region of interest" description="Disordered" evidence="1">
    <location>
        <begin position="1"/>
        <end position="97"/>
    </location>
</feature>
<sequence length="97" mass="11132">MALGSCLLPLRGNPAHLRPKPTSLITPRVPLPSPPIYTFSRRRSLIPLSPSQPRRRRRRRRRRRAKESPRGGDHEGQVEEEAHEEAEEEAPKDEAEI</sequence>
<organism evidence="2">
    <name type="scientific">Panicum hallii</name>
    <dbReference type="NCBI Taxonomy" id="206008"/>
    <lineage>
        <taxon>Eukaryota</taxon>
        <taxon>Viridiplantae</taxon>
        <taxon>Streptophyta</taxon>
        <taxon>Embryophyta</taxon>
        <taxon>Tracheophyta</taxon>
        <taxon>Spermatophyta</taxon>
        <taxon>Magnoliopsida</taxon>
        <taxon>Liliopsida</taxon>
        <taxon>Poales</taxon>
        <taxon>Poaceae</taxon>
        <taxon>PACMAD clade</taxon>
        <taxon>Panicoideae</taxon>
        <taxon>Panicodae</taxon>
        <taxon>Paniceae</taxon>
        <taxon>Panicinae</taxon>
        <taxon>Panicum</taxon>
        <taxon>Panicum sect. Panicum</taxon>
    </lineage>
</organism>
<evidence type="ECO:0000256" key="1">
    <source>
        <dbReference type="SAM" id="MobiDB-lite"/>
    </source>
</evidence>
<name>A0A2S3I018_9POAL</name>
<reference evidence="2" key="1">
    <citation type="submission" date="2018-04" db="EMBL/GenBank/DDBJ databases">
        <title>WGS assembly of Panicum hallii.</title>
        <authorList>
            <person name="Lovell J."/>
            <person name="Jenkins J."/>
            <person name="Lowry D."/>
            <person name="Mamidi S."/>
            <person name="Sreedasyam A."/>
            <person name="Weng X."/>
            <person name="Barry K."/>
            <person name="Bonette J."/>
            <person name="Campitelli B."/>
            <person name="Daum C."/>
            <person name="Gordon S."/>
            <person name="Gould B."/>
            <person name="Lipzen A."/>
            <person name="Macqueen A."/>
            <person name="Palacio-Mejia J."/>
            <person name="Plott C."/>
            <person name="Shakirov E."/>
            <person name="Shu S."/>
            <person name="Yoshinaga Y."/>
            <person name="Zane M."/>
            <person name="Rokhsar D."/>
            <person name="Grimwood J."/>
            <person name="Schmutz J."/>
            <person name="Juenger T."/>
        </authorList>
    </citation>
    <scope>NUCLEOTIDE SEQUENCE [LARGE SCALE GENOMIC DNA]</scope>
    <source>
        <strain evidence="2">FIL2</strain>
    </source>
</reference>
<feature type="compositionally biased region" description="Acidic residues" evidence="1">
    <location>
        <begin position="78"/>
        <end position="91"/>
    </location>
</feature>
<dbReference type="AlphaFoldDB" id="A0A2S3I018"/>
<dbReference type="Proteomes" id="UP000243499">
    <property type="component" value="Chromosome 6"/>
</dbReference>
<evidence type="ECO:0000313" key="2">
    <source>
        <dbReference type="EMBL" id="PAN33464.1"/>
    </source>
</evidence>